<dbReference type="STRING" id="1403537.Q428_10355"/>
<evidence type="ECO:0000313" key="2">
    <source>
        <dbReference type="EMBL" id="EYE87989.1"/>
    </source>
</evidence>
<dbReference type="Pfam" id="PF03473">
    <property type="entry name" value="MOSC"/>
    <property type="match status" value="1"/>
</dbReference>
<dbReference type="InterPro" id="IPR011037">
    <property type="entry name" value="Pyrv_Knase-like_insert_dom_sf"/>
</dbReference>
<dbReference type="Proteomes" id="UP000019681">
    <property type="component" value="Unassembled WGS sequence"/>
</dbReference>
<dbReference type="Gene3D" id="2.40.33.20">
    <property type="entry name" value="PK beta-barrel domain-like"/>
    <property type="match status" value="1"/>
</dbReference>
<accession>A0A017RUA0</accession>
<gene>
    <name evidence="2" type="ORF">Q428_10355</name>
</gene>
<dbReference type="AlphaFoldDB" id="A0A017RUA0"/>
<dbReference type="GO" id="GO:0003824">
    <property type="term" value="F:catalytic activity"/>
    <property type="evidence" value="ECO:0007669"/>
    <property type="project" value="InterPro"/>
</dbReference>
<evidence type="ECO:0000259" key="1">
    <source>
        <dbReference type="Pfam" id="PF03473"/>
    </source>
</evidence>
<comment type="caution">
    <text evidence="2">The sequence shown here is derived from an EMBL/GenBank/DDBJ whole genome shotgun (WGS) entry which is preliminary data.</text>
</comment>
<dbReference type="EMBL" id="AZQP01000032">
    <property type="protein sequence ID" value="EYE87989.1"/>
    <property type="molecule type" value="Genomic_DNA"/>
</dbReference>
<reference evidence="2 3" key="1">
    <citation type="journal article" date="2014" name="Genome Announc.">
        <title>Draft Genome Sequence of Fervidicella metallireducens Strain AeBT, an Iron-Reducing Thermoanaerobe from the Great Artesian Basin.</title>
        <authorList>
            <person name="Patel B.K."/>
        </authorList>
    </citation>
    <scope>NUCLEOTIDE SEQUENCE [LARGE SCALE GENOMIC DNA]</scope>
    <source>
        <strain evidence="2 3">AeB</strain>
    </source>
</reference>
<dbReference type="SUPFAM" id="SSF50800">
    <property type="entry name" value="PK beta-barrel domain-like"/>
    <property type="match status" value="1"/>
</dbReference>
<sequence length="145" mass="16238">MAEILEIKVKKNCEKCSFEVIKCGELIKNYGLACDVNGGKPGRNISFLNNETRKKINCAGIKGICFERFYENITISGDLEMNIGDIIKISDAEIVIKSKGKRCFENCEVYKKKINCPLKEVCFGDVIKSGVIRVGDKINHEPISK</sequence>
<feature type="domain" description="MOSC" evidence="1">
    <location>
        <begin position="41"/>
        <end position="138"/>
    </location>
</feature>
<dbReference type="RefSeq" id="WP_035380496.1">
    <property type="nucleotide sequence ID" value="NZ_AZQP01000032.1"/>
</dbReference>
<name>A0A017RUA0_9CLOT</name>
<dbReference type="GO" id="GO:0030170">
    <property type="term" value="F:pyridoxal phosphate binding"/>
    <property type="evidence" value="ECO:0007669"/>
    <property type="project" value="InterPro"/>
</dbReference>
<dbReference type="GO" id="GO:0030151">
    <property type="term" value="F:molybdenum ion binding"/>
    <property type="evidence" value="ECO:0007669"/>
    <property type="project" value="InterPro"/>
</dbReference>
<keyword evidence="3" id="KW-1185">Reference proteome</keyword>
<evidence type="ECO:0000313" key="3">
    <source>
        <dbReference type="Proteomes" id="UP000019681"/>
    </source>
</evidence>
<dbReference type="OrthoDB" id="1956660at2"/>
<proteinExistence type="predicted"/>
<organism evidence="2 3">
    <name type="scientific">Fervidicella metallireducens AeB</name>
    <dbReference type="NCBI Taxonomy" id="1403537"/>
    <lineage>
        <taxon>Bacteria</taxon>
        <taxon>Bacillati</taxon>
        <taxon>Bacillota</taxon>
        <taxon>Clostridia</taxon>
        <taxon>Eubacteriales</taxon>
        <taxon>Clostridiaceae</taxon>
        <taxon>Fervidicella</taxon>
    </lineage>
</organism>
<protein>
    <recommendedName>
        <fullName evidence="1">MOSC domain-containing protein</fullName>
    </recommendedName>
</protein>
<dbReference type="InterPro" id="IPR005302">
    <property type="entry name" value="MoCF_Sase_C"/>
</dbReference>